<keyword evidence="8 10" id="KW-0066">ATP synthesis</keyword>
<keyword evidence="16" id="KW-1185">Reference proteome</keyword>
<comment type="function">
    <text evidence="9 10">Produces ATP from ADP in the presence of a proton gradient across the membrane. The V-type alpha chain is a catalytic subunit.</text>
</comment>
<keyword evidence="3 10" id="KW-0547">Nucleotide-binding</keyword>
<dbReference type="InterPro" id="IPR022878">
    <property type="entry name" value="V-ATPase_asu"/>
</dbReference>
<reference evidence="15 16" key="1">
    <citation type="journal article" date="2021" name="Syst. Appl. Microbiol.">
        <title>Persephonella atlantica sp. nov.: How to adapt to physico-chemical gradients in high temperature hydrothermal habitats.</title>
        <authorList>
            <person name="Francois D.X."/>
            <person name="Godfroy A."/>
            <person name="Mathien C."/>
            <person name="Aube J."/>
            <person name="Cathalot C."/>
            <person name="Lesongeur F."/>
            <person name="L'Haridon S."/>
            <person name="Philippon X."/>
            <person name="Roussel E.G."/>
        </authorList>
    </citation>
    <scope>NUCLEOTIDE SEQUENCE [LARGE SCALE GENOMIC DNA]</scope>
    <source>
        <strain evidence="15 16">MO1340</strain>
    </source>
</reference>
<feature type="domain" description="ATPase F1/V1/A1 complex alpha/beta subunit N-terminal" evidence="12">
    <location>
        <begin position="4"/>
        <end position="67"/>
    </location>
</feature>
<protein>
    <recommendedName>
        <fullName evidence="10">V-type ATP synthase alpha chain</fullName>
        <ecNumber evidence="10">7.1.2.2</ecNumber>
    </recommendedName>
    <alternativeName>
        <fullName evidence="10">V-ATPase subunit A</fullName>
    </alternativeName>
</protein>
<evidence type="ECO:0000313" key="16">
    <source>
        <dbReference type="Proteomes" id="UP000772812"/>
    </source>
</evidence>
<evidence type="ECO:0000256" key="5">
    <source>
        <dbReference type="ARBA" id="ARBA00022840"/>
    </source>
</evidence>
<dbReference type="Pfam" id="PF00006">
    <property type="entry name" value="ATP-synt_ab"/>
    <property type="match status" value="1"/>
</dbReference>
<keyword evidence="7 10" id="KW-0406">Ion transport</keyword>
<dbReference type="Pfam" id="PF22919">
    <property type="entry name" value="ATP-synt_VA_C"/>
    <property type="match status" value="1"/>
</dbReference>
<keyword evidence="2 10" id="KW-0813">Transport</keyword>
<dbReference type="Gene3D" id="1.10.1140.10">
    <property type="entry name" value="Bovine Mitochondrial F1-atpase, Atp Synthase Beta Chain, Chain D, domain 3"/>
    <property type="match status" value="1"/>
</dbReference>
<feature type="binding site" evidence="10">
    <location>
        <begin position="220"/>
        <end position="227"/>
    </location>
    <ligand>
        <name>ATP</name>
        <dbReference type="ChEBI" id="CHEBI:30616"/>
    </ligand>
</feature>
<dbReference type="CDD" id="cd18111">
    <property type="entry name" value="ATP-synt_V_A-type_alpha_C"/>
    <property type="match status" value="1"/>
</dbReference>
<dbReference type="CDD" id="cd01134">
    <property type="entry name" value="V_A-ATPase_A"/>
    <property type="match status" value="1"/>
</dbReference>
<dbReference type="Proteomes" id="UP000772812">
    <property type="component" value="Unassembled WGS sequence"/>
</dbReference>
<dbReference type="InterPro" id="IPR024034">
    <property type="entry name" value="ATPase_F1/V1_b/a_C"/>
</dbReference>
<dbReference type="EC" id="7.1.2.2" evidence="10"/>
<dbReference type="HAMAP" id="MF_00309">
    <property type="entry name" value="ATP_synth_A_arch"/>
    <property type="match status" value="1"/>
</dbReference>
<feature type="domain" description="ATPase F1/V1/A1 complex alpha/beta subunit nucleotide-binding" evidence="11">
    <location>
        <begin position="200"/>
        <end position="421"/>
    </location>
</feature>
<evidence type="ECO:0000259" key="11">
    <source>
        <dbReference type="Pfam" id="PF00006"/>
    </source>
</evidence>
<comment type="similarity">
    <text evidence="1 10">Belongs to the ATPase alpha/beta chains family.</text>
</comment>
<dbReference type="PANTHER" id="PTHR43607:SF1">
    <property type="entry name" value="H(+)-TRANSPORTING TWO-SECTOR ATPASE"/>
    <property type="match status" value="1"/>
</dbReference>
<evidence type="ECO:0000256" key="4">
    <source>
        <dbReference type="ARBA" id="ARBA00022781"/>
    </source>
</evidence>
<dbReference type="SUPFAM" id="SSF52540">
    <property type="entry name" value="P-loop containing nucleoside triphosphate hydrolases"/>
    <property type="match status" value="1"/>
</dbReference>
<accession>A0ABS1GII6</accession>
<evidence type="ECO:0000256" key="7">
    <source>
        <dbReference type="ARBA" id="ARBA00023065"/>
    </source>
</evidence>
<dbReference type="SUPFAM" id="SSF50615">
    <property type="entry name" value="N-terminal domain of alpha and beta subunits of F1 ATP synthase"/>
    <property type="match status" value="1"/>
</dbReference>
<evidence type="ECO:0000259" key="12">
    <source>
        <dbReference type="Pfam" id="PF02874"/>
    </source>
</evidence>
<evidence type="ECO:0000259" key="14">
    <source>
        <dbReference type="Pfam" id="PF22919"/>
    </source>
</evidence>
<proteinExistence type="inferred from homology"/>
<evidence type="ECO:0000256" key="1">
    <source>
        <dbReference type="ARBA" id="ARBA00008936"/>
    </source>
</evidence>
<gene>
    <name evidence="10" type="primary">atpA</name>
    <name evidence="15" type="ORF">GWK41_06205</name>
</gene>
<dbReference type="RefSeq" id="WP_200674075.1">
    <property type="nucleotide sequence ID" value="NZ_JAACYA010000002.1"/>
</dbReference>
<keyword evidence="5 10" id="KW-0067">ATP-binding</keyword>
<dbReference type="InterPro" id="IPR031686">
    <property type="entry name" value="ATP-synth_a_Xtn"/>
</dbReference>
<evidence type="ECO:0000313" key="15">
    <source>
        <dbReference type="EMBL" id="MBK3332655.1"/>
    </source>
</evidence>
<dbReference type="Pfam" id="PF16886">
    <property type="entry name" value="ATP-synt_ab_Xtn"/>
    <property type="match status" value="1"/>
</dbReference>
<dbReference type="Gene3D" id="2.40.50.100">
    <property type="match status" value="1"/>
</dbReference>
<dbReference type="InterPro" id="IPR036121">
    <property type="entry name" value="ATPase_F1/V1/A1_a/bsu_N_sf"/>
</dbReference>
<evidence type="ECO:0000256" key="6">
    <source>
        <dbReference type="ARBA" id="ARBA00022967"/>
    </source>
</evidence>
<sequence>MGYIKSISGPIVKVQLTGEAVSLFELSYVGDSGLIGEVIDINTDEAVVQVYEDTEGLKLKEPVAFTGSMLEATLGPGLLGNIFDGIQRPLPVIGERIIKGEKHFPLDRERLWHFKPTVKEGEQIKKGTVLGFVEEGSFQHKIISDVEGTAEYVAPEGKYTVEDTVVKLPDVEIKLHTRHPVRIPRAFKNRLPLDIPMVTGQRVIDFLFPIAKGGTASIPGGFGTGKTILQQTLAKWSDADIIVYIGCGERGNEMTEVLEEFPQLKDPRTGRNLIERTVLIANTSDMPVSAREASIYLGITIAEYYRDMGYHVALMADSTSRWAEAMREISARLNQLPVEEGFPADLSAKIASIYERAGYVETLSGDRGSLTIIGAVSPPGGDFSEPVTRHTRRFTSVFWALDRELASARFYPAVNYMLSYSSYTDTVKQWWENLDPEWSSLRQWMVSVLQEDDRLQRIVKLLGIQALPEEQKLTVETAYLIKEIFLQQNAFDPVDAYSPPEKQIMIARLLKMIYQQWEKALKEKGIPVSVLKEQPVIREVVQSKYQKTDYTKLIKKVSEVYQNLIVSYGE</sequence>
<dbReference type="InterPro" id="IPR055190">
    <property type="entry name" value="ATP-synt_VA_C"/>
</dbReference>
<evidence type="ECO:0000256" key="3">
    <source>
        <dbReference type="ARBA" id="ARBA00022741"/>
    </source>
</evidence>
<keyword evidence="6 10" id="KW-1278">Translocase</keyword>
<evidence type="ECO:0000256" key="2">
    <source>
        <dbReference type="ARBA" id="ARBA00022448"/>
    </source>
</evidence>
<organism evidence="15 16">
    <name type="scientific">Persephonella atlantica</name>
    <dbReference type="NCBI Taxonomy" id="2699429"/>
    <lineage>
        <taxon>Bacteria</taxon>
        <taxon>Pseudomonadati</taxon>
        <taxon>Aquificota</taxon>
        <taxon>Aquificia</taxon>
        <taxon>Aquificales</taxon>
        <taxon>Hydrogenothermaceae</taxon>
        <taxon>Persephonella</taxon>
    </lineage>
</organism>
<dbReference type="InterPro" id="IPR023366">
    <property type="entry name" value="ATP_synth_asu-like_sf"/>
</dbReference>
<dbReference type="Pfam" id="PF02874">
    <property type="entry name" value="ATP-synt_ab_N"/>
    <property type="match status" value="1"/>
</dbReference>
<feature type="domain" description="ATP synthase A/B type C-terminal" evidence="14">
    <location>
        <begin position="430"/>
        <end position="524"/>
    </location>
</feature>
<dbReference type="Gene3D" id="3.40.50.300">
    <property type="entry name" value="P-loop containing nucleotide triphosphate hydrolases"/>
    <property type="match status" value="1"/>
</dbReference>
<dbReference type="InterPro" id="IPR027417">
    <property type="entry name" value="P-loop_NTPase"/>
</dbReference>
<dbReference type="PROSITE" id="PS00152">
    <property type="entry name" value="ATPASE_ALPHA_BETA"/>
    <property type="match status" value="1"/>
</dbReference>
<dbReference type="PANTHER" id="PTHR43607">
    <property type="entry name" value="V-TYPE PROTON ATPASE CATALYTIC SUBUNIT A"/>
    <property type="match status" value="1"/>
</dbReference>
<dbReference type="Gene3D" id="2.40.30.20">
    <property type="match status" value="1"/>
</dbReference>
<comment type="catalytic activity">
    <reaction evidence="10">
        <text>ATP + H2O + 4 H(+)(in) = ADP + phosphate + 5 H(+)(out)</text>
        <dbReference type="Rhea" id="RHEA:57720"/>
        <dbReference type="ChEBI" id="CHEBI:15377"/>
        <dbReference type="ChEBI" id="CHEBI:15378"/>
        <dbReference type="ChEBI" id="CHEBI:30616"/>
        <dbReference type="ChEBI" id="CHEBI:43474"/>
        <dbReference type="ChEBI" id="CHEBI:456216"/>
        <dbReference type="EC" id="7.1.2.2"/>
    </reaction>
</comment>
<name>A0ABS1GII6_9AQUI</name>
<dbReference type="EMBL" id="JAACYA010000002">
    <property type="protein sequence ID" value="MBK3332655.1"/>
    <property type="molecule type" value="Genomic_DNA"/>
</dbReference>
<dbReference type="InterPro" id="IPR004100">
    <property type="entry name" value="ATPase_F1/V1/A1_a/bsu_N"/>
</dbReference>
<dbReference type="InterPro" id="IPR020003">
    <property type="entry name" value="ATPase_a/bsu_AS"/>
</dbReference>
<comment type="caution">
    <text evidence="15">The sequence shown here is derived from an EMBL/GenBank/DDBJ whole genome shotgun (WGS) entry which is preliminary data.</text>
</comment>
<evidence type="ECO:0000256" key="10">
    <source>
        <dbReference type="HAMAP-Rule" id="MF_00309"/>
    </source>
</evidence>
<keyword evidence="4 10" id="KW-0375">Hydrogen ion transport</keyword>
<evidence type="ECO:0000256" key="9">
    <source>
        <dbReference type="ARBA" id="ARBA00054855"/>
    </source>
</evidence>
<evidence type="ECO:0000259" key="13">
    <source>
        <dbReference type="Pfam" id="PF16886"/>
    </source>
</evidence>
<dbReference type="NCBIfam" id="NF003220">
    <property type="entry name" value="PRK04192.1"/>
    <property type="match status" value="1"/>
</dbReference>
<evidence type="ECO:0000256" key="8">
    <source>
        <dbReference type="ARBA" id="ARBA00023310"/>
    </source>
</evidence>
<feature type="domain" description="ATPsynthase alpha/beta subunit barrel-sandwich" evidence="13">
    <location>
        <begin position="105"/>
        <end position="182"/>
    </location>
</feature>
<dbReference type="InterPro" id="IPR000194">
    <property type="entry name" value="ATPase_F1/V1/A1_a/bsu_nucl-bd"/>
</dbReference>
<dbReference type="SUPFAM" id="SSF47917">
    <property type="entry name" value="C-terminal domain of alpha and beta subunits of F1 ATP synthase"/>
    <property type="match status" value="1"/>
</dbReference>